<accession>A0A212IV80</accession>
<dbReference type="PANTHER" id="PTHR43861">
    <property type="entry name" value="TRANS-ACONITATE 2-METHYLTRANSFERASE-RELATED"/>
    <property type="match status" value="1"/>
</dbReference>
<dbReference type="AlphaFoldDB" id="A0A212IV80"/>
<reference evidence="2" key="1">
    <citation type="submission" date="2016-04" db="EMBL/GenBank/DDBJ databases">
        <authorList>
            <person name="Evans L.H."/>
            <person name="Alamgir A."/>
            <person name="Owens N."/>
            <person name="Weber N.D."/>
            <person name="Virtaneva K."/>
            <person name="Barbian K."/>
            <person name="Babar A."/>
            <person name="Rosenke K."/>
        </authorList>
    </citation>
    <scope>NUCLEOTIDE SEQUENCE</scope>
    <source>
        <strain evidence="2">86-1</strain>
    </source>
</reference>
<gene>
    <name evidence="2" type="ORF">KL86DYS1_10248</name>
</gene>
<dbReference type="InterPro" id="IPR025714">
    <property type="entry name" value="Methyltranfer_dom"/>
</dbReference>
<organism evidence="2">
    <name type="scientific">uncultured Dysgonomonas sp</name>
    <dbReference type="NCBI Taxonomy" id="206096"/>
    <lineage>
        <taxon>Bacteria</taxon>
        <taxon>Pseudomonadati</taxon>
        <taxon>Bacteroidota</taxon>
        <taxon>Bacteroidia</taxon>
        <taxon>Bacteroidales</taxon>
        <taxon>Dysgonomonadaceae</taxon>
        <taxon>Dysgonomonas</taxon>
        <taxon>environmental samples</taxon>
    </lineage>
</organism>
<dbReference type="EMBL" id="FLUM01000001">
    <property type="protein sequence ID" value="SBV91103.1"/>
    <property type="molecule type" value="Genomic_DNA"/>
</dbReference>
<name>A0A212IV80_9BACT</name>
<dbReference type="InterPro" id="IPR029063">
    <property type="entry name" value="SAM-dependent_MTases_sf"/>
</dbReference>
<dbReference type="Pfam" id="PF13847">
    <property type="entry name" value="Methyltransf_31"/>
    <property type="match status" value="1"/>
</dbReference>
<evidence type="ECO:0000259" key="1">
    <source>
        <dbReference type="Pfam" id="PF13847"/>
    </source>
</evidence>
<feature type="domain" description="Methyltransferase" evidence="1">
    <location>
        <begin position="51"/>
        <end position="157"/>
    </location>
</feature>
<dbReference type="Gene3D" id="3.40.50.150">
    <property type="entry name" value="Vaccinia Virus protein VP39"/>
    <property type="match status" value="1"/>
</dbReference>
<proteinExistence type="predicted"/>
<evidence type="ECO:0000313" key="2">
    <source>
        <dbReference type="EMBL" id="SBV91103.1"/>
    </source>
</evidence>
<protein>
    <recommendedName>
        <fullName evidence="1">Methyltransferase domain-containing protein</fullName>
    </recommendedName>
</protein>
<dbReference type="SUPFAM" id="SSF53335">
    <property type="entry name" value="S-adenosyl-L-methionine-dependent methyltransferases"/>
    <property type="match status" value="1"/>
</dbReference>
<dbReference type="CDD" id="cd02440">
    <property type="entry name" value="AdoMet_MTases"/>
    <property type="match status" value="1"/>
</dbReference>
<sequence length="219" mass="25058">MLPVRENEQNNMEKNKLYKFWDRVSGWSKAESASNSALVKCINSKFGIHIKPDDTVLDFGCGTGTITLRIARNANKVYGVDISGGMLERAEINRKNQNIGNAFFFKITILDEMFHGVLFQVITTFNVLQYIENRNALFKRFYKLLEPQGTLIVAVPCFGNMNSLSILLVKLLRFIRIIPETYYFSIDEIEKEITGAGLNIIERINLSDLPEWLIVARKI</sequence>